<name>A0A829YLF0_9GAMM</name>
<dbReference type="Gene3D" id="3.40.50.150">
    <property type="entry name" value="Vaccinia Virus protein VP39"/>
    <property type="match status" value="1"/>
</dbReference>
<comment type="caution">
    <text evidence="4">The sequence shown here is derived from an EMBL/GenBank/DDBJ whole genome shotgun (WGS) entry which is preliminary data.</text>
</comment>
<protein>
    <recommendedName>
        <fullName evidence="2">Protein-L-isoaspartate O-methyltransferase</fullName>
    </recommendedName>
    <alternativeName>
        <fullName evidence="3">Protein L-isoaspartyl methyltransferase</fullName>
    </alternativeName>
</protein>
<dbReference type="InterPro" id="IPR000682">
    <property type="entry name" value="PCMT"/>
</dbReference>
<organism evidence="4 5">
    <name type="scientific">Steroidobacter agaridevorans</name>
    <dbReference type="NCBI Taxonomy" id="2695856"/>
    <lineage>
        <taxon>Bacteria</taxon>
        <taxon>Pseudomonadati</taxon>
        <taxon>Pseudomonadota</taxon>
        <taxon>Gammaproteobacteria</taxon>
        <taxon>Steroidobacterales</taxon>
        <taxon>Steroidobacteraceae</taxon>
        <taxon>Steroidobacter</taxon>
    </lineage>
</organism>
<dbReference type="Pfam" id="PF01135">
    <property type="entry name" value="PCMT"/>
    <property type="match status" value="1"/>
</dbReference>
<dbReference type="AlphaFoldDB" id="A0A829YLF0"/>
<keyword evidence="4" id="KW-0808">Transferase</keyword>
<evidence type="ECO:0000256" key="3">
    <source>
        <dbReference type="ARBA" id="ARBA00030757"/>
    </source>
</evidence>
<dbReference type="EMBL" id="BLJN01000007">
    <property type="protein sequence ID" value="GFE84029.1"/>
    <property type="molecule type" value="Genomic_DNA"/>
</dbReference>
<comment type="similarity">
    <text evidence="1">Belongs to the methyltransferase superfamily. L-isoaspartyl/D-aspartyl protein methyltransferase family.</text>
</comment>
<dbReference type="InterPro" id="IPR029063">
    <property type="entry name" value="SAM-dependent_MTases_sf"/>
</dbReference>
<reference evidence="5" key="1">
    <citation type="submission" date="2020-01" db="EMBL/GenBank/DDBJ databases">
        <title>'Steroidobacter agaridevorans' sp. nov., agar-degrading bacteria isolated from rhizosphere soils.</title>
        <authorList>
            <person name="Ikenaga M."/>
            <person name="Kataoka M."/>
            <person name="Murouchi A."/>
            <person name="Katsuragi S."/>
            <person name="Sakai M."/>
        </authorList>
    </citation>
    <scope>NUCLEOTIDE SEQUENCE [LARGE SCALE GENOMIC DNA]</scope>
    <source>
        <strain evidence="5">YU21-B</strain>
    </source>
</reference>
<dbReference type="GO" id="GO:0032259">
    <property type="term" value="P:methylation"/>
    <property type="evidence" value="ECO:0007669"/>
    <property type="project" value="UniProtKB-KW"/>
</dbReference>
<dbReference type="SUPFAM" id="SSF53335">
    <property type="entry name" value="S-adenosyl-L-methionine-dependent methyltransferases"/>
    <property type="match status" value="1"/>
</dbReference>
<dbReference type="PANTHER" id="PTHR11579">
    <property type="entry name" value="PROTEIN-L-ISOASPARTATE O-METHYLTRANSFERASE"/>
    <property type="match status" value="1"/>
</dbReference>
<evidence type="ECO:0000313" key="5">
    <source>
        <dbReference type="Proteomes" id="UP000445000"/>
    </source>
</evidence>
<dbReference type="GO" id="GO:0005737">
    <property type="term" value="C:cytoplasm"/>
    <property type="evidence" value="ECO:0007669"/>
    <property type="project" value="TreeGrafter"/>
</dbReference>
<dbReference type="PANTHER" id="PTHR11579:SF18">
    <property type="entry name" value="PROTEIN-L-ISOASPARTATE O-METHYLTRANSFERASE"/>
    <property type="match status" value="1"/>
</dbReference>
<accession>A0A829YLF0</accession>
<gene>
    <name evidence="4" type="ORF">GCM10011487_60290</name>
</gene>
<sequence>MNIELARQQMIEQQVHAWDVFDERVLSTMRTVRREQFAPAPFSQVAFADASIPLPGGQSMLPAKVHGRILQALLPNPADVALEVGTGSGYLSACLGLLAARVRTVEILPELAEIARRNLFAAAVNNVAVEVGDGMQLTEQSSYDVIAVTGSLPLYDERFQQALRIGGRLFVVVGQAPVMEAWKVTRVGEREWQRESLFETVLAPLLNAPRPSEFVF</sequence>
<keyword evidence="5" id="KW-1185">Reference proteome</keyword>
<dbReference type="Proteomes" id="UP000445000">
    <property type="component" value="Unassembled WGS sequence"/>
</dbReference>
<keyword evidence="4" id="KW-0489">Methyltransferase</keyword>
<evidence type="ECO:0000256" key="1">
    <source>
        <dbReference type="ARBA" id="ARBA00005369"/>
    </source>
</evidence>
<evidence type="ECO:0000256" key="2">
    <source>
        <dbReference type="ARBA" id="ARBA00013346"/>
    </source>
</evidence>
<dbReference type="CDD" id="cd02440">
    <property type="entry name" value="AdoMet_MTases"/>
    <property type="match status" value="1"/>
</dbReference>
<evidence type="ECO:0000313" key="4">
    <source>
        <dbReference type="EMBL" id="GFE84029.1"/>
    </source>
</evidence>
<proteinExistence type="inferred from homology"/>
<dbReference type="GO" id="GO:0004719">
    <property type="term" value="F:protein-L-isoaspartate (D-aspartate) O-methyltransferase activity"/>
    <property type="evidence" value="ECO:0007669"/>
    <property type="project" value="InterPro"/>
</dbReference>